<feature type="domain" description="Rieske" evidence="7">
    <location>
        <begin position="5"/>
        <end position="101"/>
    </location>
</feature>
<dbReference type="InterPro" id="IPR036922">
    <property type="entry name" value="Rieske_2Fe-2S_sf"/>
</dbReference>
<evidence type="ECO:0000256" key="4">
    <source>
        <dbReference type="ARBA" id="ARBA00023014"/>
    </source>
</evidence>
<accession>A0A117XB73</accession>
<gene>
    <name evidence="8" type="ORF">WI38_19915</name>
</gene>
<keyword evidence="4" id="KW-0411">Iron-sulfur</keyword>
<sequence length="114" mass="12329">MSNKIFLIKRDQLQPGQVCKVEQSSCPLAVYNVDGVFYATSDMCTHATASLSEGEIVDGDLIACPLHDGQFHIPTGQAMAFPCTVDLRTYKVIEEGDDIYADLEQEADAAASAI</sequence>
<dbReference type="Gene3D" id="2.102.10.10">
    <property type="entry name" value="Rieske [2Fe-2S] iron-sulphur domain"/>
    <property type="match status" value="1"/>
</dbReference>
<dbReference type="GO" id="GO:0051537">
    <property type="term" value="F:2 iron, 2 sulfur cluster binding"/>
    <property type="evidence" value="ECO:0007669"/>
    <property type="project" value="UniProtKB-KW"/>
</dbReference>
<dbReference type="Pfam" id="PF00355">
    <property type="entry name" value="Rieske"/>
    <property type="match status" value="1"/>
</dbReference>
<dbReference type="Proteomes" id="UP000065521">
    <property type="component" value="Unassembled WGS sequence"/>
</dbReference>
<comment type="similarity">
    <text evidence="6">Belongs to the bacterial ring-hydroxylating dioxygenase ferredoxin component family.</text>
</comment>
<dbReference type="PANTHER" id="PTHR21496:SF0">
    <property type="entry name" value="RIESKE DOMAIN-CONTAINING PROTEIN"/>
    <property type="match status" value="1"/>
</dbReference>
<proteinExistence type="inferred from homology"/>
<evidence type="ECO:0000256" key="1">
    <source>
        <dbReference type="ARBA" id="ARBA00022714"/>
    </source>
</evidence>
<evidence type="ECO:0000256" key="6">
    <source>
        <dbReference type="ARBA" id="ARBA00038001"/>
    </source>
</evidence>
<evidence type="ECO:0000256" key="2">
    <source>
        <dbReference type="ARBA" id="ARBA00022723"/>
    </source>
</evidence>
<dbReference type="AlphaFoldDB" id="A0A117XB73"/>
<keyword evidence="3" id="KW-0408">Iron</keyword>
<comment type="caution">
    <text evidence="8">The sequence shown here is derived from an EMBL/GenBank/DDBJ whole genome shotgun (WGS) entry which is preliminary data.</text>
</comment>
<reference evidence="8 9" key="1">
    <citation type="submission" date="2015-11" db="EMBL/GenBank/DDBJ databases">
        <title>Expanding the genomic diversity of Burkholderia species for the development of highly accurate diagnostics.</title>
        <authorList>
            <person name="Sahl J."/>
            <person name="Keim P."/>
            <person name="Wagner D."/>
        </authorList>
    </citation>
    <scope>NUCLEOTIDE SEQUENCE [LARGE SCALE GENOMIC DNA]</scope>
    <source>
        <strain evidence="8 9">RF32-BP4</strain>
    </source>
</reference>
<keyword evidence="2" id="KW-0479">Metal-binding</keyword>
<dbReference type="RefSeq" id="WP_059564688.1">
    <property type="nucleotide sequence ID" value="NZ_LOTK01000041.1"/>
</dbReference>
<evidence type="ECO:0000313" key="9">
    <source>
        <dbReference type="Proteomes" id="UP000065521"/>
    </source>
</evidence>
<evidence type="ECO:0000256" key="3">
    <source>
        <dbReference type="ARBA" id="ARBA00023004"/>
    </source>
</evidence>
<dbReference type="GO" id="GO:0046872">
    <property type="term" value="F:metal ion binding"/>
    <property type="evidence" value="ECO:0007669"/>
    <property type="project" value="UniProtKB-KW"/>
</dbReference>
<evidence type="ECO:0000259" key="7">
    <source>
        <dbReference type="PROSITE" id="PS51296"/>
    </source>
</evidence>
<evidence type="ECO:0000256" key="5">
    <source>
        <dbReference type="ARBA" id="ARBA00034078"/>
    </source>
</evidence>
<dbReference type="SUPFAM" id="SSF50022">
    <property type="entry name" value="ISP domain"/>
    <property type="match status" value="1"/>
</dbReference>
<keyword evidence="1" id="KW-0001">2Fe-2S</keyword>
<dbReference type="PANTHER" id="PTHR21496">
    <property type="entry name" value="FERREDOXIN-RELATED"/>
    <property type="match status" value="1"/>
</dbReference>
<dbReference type="EMBL" id="LOTN01000038">
    <property type="protein sequence ID" value="KUZ87960.1"/>
    <property type="molecule type" value="Genomic_DNA"/>
</dbReference>
<protein>
    <submittedName>
        <fullName evidence="8">(2Fe-2S)-binding protein</fullName>
    </submittedName>
</protein>
<dbReference type="PROSITE" id="PS51296">
    <property type="entry name" value="RIESKE"/>
    <property type="match status" value="1"/>
</dbReference>
<evidence type="ECO:0000313" key="8">
    <source>
        <dbReference type="EMBL" id="KUZ87960.1"/>
    </source>
</evidence>
<organism evidence="8 9">
    <name type="scientific">Burkholderia ubonensis</name>
    <dbReference type="NCBI Taxonomy" id="101571"/>
    <lineage>
        <taxon>Bacteria</taxon>
        <taxon>Pseudomonadati</taxon>
        <taxon>Pseudomonadota</taxon>
        <taxon>Betaproteobacteria</taxon>
        <taxon>Burkholderiales</taxon>
        <taxon>Burkholderiaceae</taxon>
        <taxon>Burkholderia</taxon>
        <taxon>Burkholderia cepacia complex</taxon>
    </lineage>
</organism>
<dbReference type="CDD" id="cd03528">
    <property type="entry name" value="Rieske_RO_ferredoxin"/>
    <property type="match status" value="1"/>
</dbReference>
<comment type="cofactor">
    <cofactor evidence="5">
        <name>[2Fe-2S] cluster</name>
        <dbReference type="ChEBI" id="CHEBI:190135"/>
    </cofactor>
</comment>
<name>A0A117XB73_9BURK</name>
<dbReference type="InterPro" id="IPR017941">
    <property type="entry name" value="Rieske_2Fe-2S"/>
</dbReference>